<keyword evidence="3 10" id="KW-0808">Transferase</keyword>
<feature type="transmembrane region" description="Helical" evidence="9">
    <location>
        <begin position="6"/>
        <end position="30"/>
    </location>
</feature>
<dbReference type="GO" id="GO:0044038">
    <property type="term" value="P:cell wall macromolecule biosynthetic process"/>
    <property type="evidence" value="ECO:0007669"/>
    <property type="project" value="TreeGrafter"/>
</dbReference>
<dbReference type="Proteomes" id="UP000324781">
    <property type="component" value="Unassembled WGS sequence"/>
</dbReference>
<feature type="transmembrane region" description="Helical" evidence="9">
    <location>
        <begin position="308"/>
        <end position="326"/>
    </location>
</feature>
<evidence type="ECO:0000256" key="9">
    <source>
        <dbReference type="SAM" id="Phobius"/>
    </source>
</evidence>
<evidence type="ECO:0000256" key="2">
    <source>
        <dbReference type="ARBA" id="ARBA00022475"/>
    </source>
</evidence>
<feature type="transmembrane region" description="Helical" evidence="9">
    <location>
        <begin position="51"/>
        <end position="71"/>
    </location>
</feature>
<sequence>MITIEYEHLVAFSVALIIAFFSTPIARRIAFRTGAVNVPRDNRRMHKKPMPLFGGLAIIAGFVIAMVYGFASRDLSEFLFFLSRPKSLGIIFGALIIVVLGIVDDIRPLKAGVKFVVQLLAASVVVATGTSIISITMPFTSGADNGMTYILGETIAFLISIFWIVGVTNAINLIDGLDGLAAGVSGIASASLFIVAVIRGQDDIALAAVSLAGAIFGFLPYNFNPAKIFMGDTGATFLGFILAVLSIEGTLKSVTTLALAIPILVLGLPIFDTLFAILRRIANGRPIGEGDRGHIHHRLIDMGFSHKMSVVILYVISGALGLLSIVLVDKGLLPSIILLILIVMFMVGGARNISEMNKDLPINGHPAKTGKEKGVDEASLEAASGLQHSEEPGKPAEGSDTTDKDKGAGS</sequence>
<evidence type="ECO:0000256" key="8">
    <source>
        <dbReference type="SAM" id="MobiDB-lite"/>
    </source>
</evidence>
<keyword evidence="5 9" id="KW-1133">Transmembrane helix</keyword>
<dbReference type="PANTHER" id="PTHR22926:SF3">
    <property type="entry name" value="UNDECAPRENYL-PHOSPHATE ALPHA-N-ACETYLGLUCOSAMINYL 1-PHOSPHATE TRANSFERASE"/>
    <property type="match status" value="1"/>
</dbReference>
<evidence type="ECO:0000313" key="10">
    <source>
        <dbReference type="EMBL" id="SHI81451.1"/>
    </source>
</evidence>
<feature type="transmembrane region" description="Helical" evidence="9">
    <location>
        <begin position="179"/>
        <end position="198"/>
    </location>
</feature>
<organism evidence="10 11">
    <name type="scientific">Thermoclostridium caenicola</name>
    <dbReference type="NCBI Taxonomy" id="659425"/>
    <lineage>
        <taxon>Bacteria</taxon>
        <taxon>Bacillati</taxon>
        <taxon>Bacillota</taxon>
        <taxon>Clostridia</taxon>
        <taxon>Eubacteriales</taxon>
        <taxon>Oscillospiraceae</taxon>
        <taxon>Thermoclostridium</taxon>
    </lineage>
</organism>
<keyword evidence="4 9" id="KW-0812">Transmembrane</keyword>
<evidence type="ECO:0000256" key="3">
    <source>
        <dbReference type="ARBA" id="ARBA00022679"/>
    </source>
</evidence>
<dbReference type="OrthoDB" id="9805475at2"/>
<evidence type="ECO:0000256" key="5">
    <source>
        <dbReference type="ARBA" id="ARBA00022989"/>
    </source>
</evidence>
<feature type="transmembrane region" description="Helical" evidence="9">
    <location>
        <begin position="259"/>
        <end position="278"/>
    </location>
</feature>
<name>A0A1M6E7M6_9FIRM</name>
<dbReference type="CDD" id="cd06853">
    <property type="entry name" value="GT_WecA_like"/>
    <property type="match status" value="1"/>
</dbReference>
<dbReference type="GO" id="GO:0016780">
    <property type="term" value="F:phosphotransferase activity, for other substituted phosphate groups"/>
    <property type="evidence" value="ECO:0007669"/>
    <property type="project" value="InterPro"/>
</dbReference>
<accession>A0A1M6E7M6</accession>
<feature type="binding site" evidence="7">
    <location>
        <position position="172"/>
    </location>
    <ligand>
        <name>Mg(2+)</name>
        <dbReference type="ChEBI" id="CHEBI:18420"/>
    </ligand>
</feature>
<dbReference type="GO" id="GO:0005886">
    <property type="term" value="C:plasma membrane"/>
    <property type="evidence" value="ECO:0007669"/>
    <property type="project" value="UniProtKB-SubCell"/>
</dbReference>
<dbReference type="InterPro" id="IPR018480">
    <property type="entry name" value="PNAcMuramoyl-5peptid_Trfase_CS"/>
</dbReference>
<dbReference type="EMBL" id="FQZP01000011">
    <property type="protein sequence ID" value="SHI81451.1"/>
    <property type="molecule type" value="Genomic_DNA"/>
</dbReference>
<evidence type="ECO:0000313" key="11">
    <source>
        <dbReference type="Proteomes" id="UP000324781"/>
    </source>
</evidence>
<dbReference type="PROSITE" id="PS01348">
    <property type="entry name" value="MRAY_2"/>
    <property type="match status" value="1"/>
</dbReference>
<keyword evidence="2" id="KW-1003">Cell membrane</keyword>
<evidence type="ECO:0000256" key="4">
    <source>
        <dbReference type="ARBA" id="ARBA00022692"/>
    </source>
</evidence>
<feature type="compositionally biased region" description="Basic and acidic residues" evidence="8">
    <location>
        <begin position="401"/>
        <end position="410"/>
    </location>
</feature>
<feature type="transmembrane region" description="Helical" evidence="9">
    <location>
        <begin position="204"/>
        <end position="221"/>
    </location>
</feature>
<evidence type="ECO:0000256" key="1">
    <source>
        <dbReference type="ARBA" id="ARBA00004651"/>
    </source>
</evidence>
<reference evidence="10 11" key="1">
    <citation type="submission" date="2016-11" db="EMBL/GenBank/DDBJ databases">
        <authorList>
            <person name="Varghese N."/>
            <person name="Submissions S."/>
        </authorList>
    </citation>
    <scope>NUCLEOTIDE SEQUENCE [LARGE SCALE GENOMIC DNA]</scope>
    <source>
        <strain evidence="10 11">DSM 19027</strain>
    </source>
</reference>
<comment type="cofactor">
    <cofactor evidence="7">
        <name>Mg(2+)</name>
        <dbReference type="ChEBI" id="CHEBI:18420"/>
    </cofactor>
</comment>
<dbReference type="GO" id="GO:0046872">
    <property type="term" value="F:metal ion binding"/>
    <property type="evidence" value="ECO:0007669"/>
    <property type="project" value="UniProtKB-KW"/>
</dbReference>
<feature type="transmembrane region" description="Helical" evidence="9">
    <location>
        <begin position="228"/>
        <end position="247"/>
    </location>
</feature>
<keyword evidence="11" id="KW-1185">Reference proteome</keyword>
<feature type="region of interest" description="Disordered" evidence="8">
    <location>
        <begin position="358"/>
        <end position="410"/>
    </location>
</feature>
<gene>
    <name evidence="10" type="ORF">SAMN05444373_10116</name>
</gene>
<evidence type="ECO:0000256" key="7">
    <source>
        <dbReference type="PIRSR" id="PIRSR600715-1"/>
    </source>
</evidence>
<feature type="transmembrane region" description="Helical" evidence="9">
    <location>
        <begin position="332"/>
        <end position="350"/>
    </location>
</feature>
<keyword evidence="6 9" id="KW-0472">Membrane</keyword>
<feature type="transmembrane region" description="Helical" evidence="9">
    <location>
        <begin position="115"/>
        <end position="135"/>
    </location>
</feature>
<dbReference type="GO" id="GO:0071555">
    <property type="term" value="P:cell wall organization"/>
    <property type="evidence" value="ECO:0007669"/>
    <property type="project" value="TreeGrafter"/>
</dbReference>
<feature type="transmembrane region" description="Helical" evidence="9">
    <location>
        <begin position="147"/>
        <end position="167"/>
    </location>
</feature>
<dbReference type="PANTHER" id="PTHR22926">
    <property type="entry name" value="PHOSPHO-N-ACETYLMURAMOYL-PENTAPEPTIDE-TRANSFERASE"/>
    <property type="match status" value="1"/>
</dbReference>
<evidence type="ECO:0000256" key="6">
    <source>
        <dbReference type="ARBA" id="ARBA00023136"/>
    </source>
</evidence>
<dbReference type="RefSeq" id="WP_149678216.1">
    <property type="nucleotide sequence ID" value="NZ_FQZP01000011.1"/>
</dbReference>
<protein>
    <submittedName>
        <fullName evidence="10">UDP-GlcNAc:undecaprenyl-phosphate GlcNAc-1-phosphate transferase</fullName>
    </submittedName>
</protein>
<feature type="binding site" evidence="7">
    <location>
        <position position="232"/>
    </location>
    <ligand>
        <name>Mg(2+)</name>
        <dbReference type="ChEBI" id="CHEBI:18420"/>
    </ligand>
</feature>
<dbReference type="Pfam" id="PF00953">
    <property type="entry name" value="Glycos_transf_4"/>
    <property type="match status" value="1"/>
</dbReference>
<proteinExistence type="predicted"/>
<dbReference type="InterPro" id="IPR000715">
    <property type="entry name" value="Glycosyl_transferase_4"/>
</dbReference>
<comment type="subcellular location">
    <subcellularLocation>
        <location evidence="1">Cell membrane</location>
        <topology evidence="1">Multi-pass membrane protein</topology>
    </subcellularLocation>
</comment>
<feature type="transmembrane region" description="Helical" evidence="9">
    <location>
        <begin position="87"/>
        <end position="103"/>
    </location>
</feature>
<dbReference type="AlphaFoldDB" id="A0A1M6E7M6"/>
<keyword evidence="7" id="KW-0479">Metal-binding</keyword>
<keyword evidence="7" id="KW-0460">Magnesium</keyword>
<dbReference type="GO" id="GO:0009103">
    <property type="term" value="P:lipopolysaccharide biosynthetic process"/>
    <property type="evidence" value="ECO:0007669"/>
    <property type="project" value="TreeGrafter"/>
</dbReference>